<evidence type="ECO:0000259" key="1">
    <source>
        <dbReference type="Pfam" id="PF07905"/>
    </source>
</evidence>
<gene>
    <name evidence="3" type="ORF">ACFSXZ_09285</name>
</gene>
<evidence type="ECO:0000313" key="3">
    <source>
        <dbReference type="EMBL" id="MFD2416525.1"/>
    </source>
</evidence>
<dbReference type="InterPro" id="IPR042070">
    <property type="entry name" value="PucR_C-HTH_sf"/>
</dbReference>
<dbReference type="PANTHER" id="PTHR33744:SF1">
    <property type="entry name" value="DNA-BINDING TRANSCRIPTIONAL ACTIVATOR ADER"/>
    <property type="match status" value="1"/>
</dbReference>
<dbReference type="InterPro" id="IPR051448">
    <property type="entry name" value="CdaR-like_regulators"/>
</dbReference>
<keyword evidence="4" id="KW-1185">Reference proteome</keyword>
<dbReference type="InterPro" id="IPR025736">
    <property type="entry name" value="PucR_C-HTH_dom"/>
</dbReference>
<evidence type="ECO:0000313" key="4">
    <source>
        <dbReference type="Proteomes" id="UP001597417"/>
    </source>
</evidence>
<dbReference type="Gene3D" id="1.10.10.2840">
    <property type="entry name" value="PucR C-terminal helix-turn-helix domain"/>
    <property type="match status" value="1"/>
</dbReference>
<accession>A0ABW5FPF6</accession>
<dbReference type="Pfam" id="PF13556">
    <property type="entry name" value="HTH_30"/>
    <property type="match status" value="1"/>
</dbReference>
<dbReference type="RefSeq" id="WP_378263387.1">
    <property type="nucleotide sequence ID" value="NZ_JBHUKR010000006.1"/>
</dbReference>
<organism evidence="3 4">
    <name type="scientific">Amycolatopsis pigmentata</name>
    <dbReference type="NCBI Taxonomy" id="450801"/>
    <lineage>
        <taxon>Bacteria</taxon>
        <taxon>Bacillati</taxon>
        <taxon>Actinomycetota</taxon>
        <taxon>Actinomycetes</taxon>
        <taxon>Pseudonocardiales</taxon>
        <taxon>Pseudonocardiaceae</taxon>
        <taxon>Amycolatopsis</taxon>
    </lineage>
</organism>
<reference evidence="4" key="1">
    <citation type="journal article" date="2019" name="Int. J. Syst. Evol. Microbiol.">
        <title>The Global Catalogue of Microorganisms (GCM) 10K type strain sequencing project: providing services to taxonomists for standard genome sequencing and annotation.</title>
        <authorList>
            <consortium name="The Broad Institute Genomics Platform"/>
            <consortium name="The Broad Institute Genome Sequencing Center for Infectious Disease"/>
            <person name="Wu L."/>
            <person name="Ma J."/>
        </authorList>
    </citation>
    <scope>NUCLEOTIDE SEQUENCE [LARGE SCALE GENOMIC DNA]</scope>
    <source>
        <strain evidence="4">CGMCC 4.7645</strain>
    </source>
</reference>
<evidence type="ECO:0000259" key="2">
    <source>
        <dbReference type="Pfam" id="PF13556"/>
    </source>
</evidence>
<proteinExistence type="predicted"/>
<feature type="domain" description="Purine catabolism PurC-like" evidence="1">
    <location>
        <begin position="37"/>
        <end position="138"/>
    </location>
</feature>
<sequence>MSNQQSFAGADVTVPLRAVVDRPGLALEAVRETLRPGALDLPVRWAHVSELRDPAPYLLGDELLLTAGVNLPGEQREVDRYVRGLRAAGITALGFGVTPPIHEELPRALRRSCARHGLPLLVVPVETPFLAISRAVSVALGEASRRDERRIAEAREALTRAASSGLGEVVRGLAQRLSGWVAMVGGADGVPVAEVRAPLPFPTELSALLGRLWSGTGIRSATTELADGTFVVAQPAGPAHLLVAGRRTRFENAERMIAGVGAGVLGLVARSGVATLGSALTSLLLGETRPADVLRTLLPPGEYRVVAGVSEGREPDHDWLRDKLGTPLVADGERFTAIVSVMPDLDELRAHGRLAVASAPVAPEEIADAARETTVLLERARAAGKPIVSGAGLDAVVPTDAAKAFAARTLAPLAGRPELVETLRCWLAHHGGWDRTAAALGVHRNSVRHRIAQAGRLLGTDLSDPEQRMQLWFALRWA</sequence>
<name>A0ABW5FPF6_9PSEU</name>
<protein>
    <submittedName>
        <fullName evidence="3">PucR family transcriptional regulator</fullName>
    </submittedName>
</protein>
<dbReference type="Proteomes" id="UP001597417">
    <property type="component" value="Unassembled WGS sequence"/>
</dbReference>
<dbReference type="InterPro" id="IPR012914">
    <property type="entry name" value="PucR_dom"/>
</dbReference>
<comment type="caution">
    <text evidence="3">The sequence shown here is derived from an EMBL/GenBank/DDBJ whole genome shotgun (WGS) entry which is preliminary data.</text>
</comment>
<dbReference type="EMBL" id="JBHUKR010000006">
    <property type="protein sequence ID" value="MFD2416525.1"/>
    <property type="molecule type" value="Genomic_DNA"/>
</dbReference>
<dbReference type="Pfam" id="PF07905">
    <property type="entry name" value="PucR"/>
    <property type="match status" value="1"/>
</dbReference>
<feature type="domain" description="PucR C-terminal helix-turn-helix" evidence="2">
    <location>
        <begin position="419"/>
        <end position="476"/>
    </location>
</feature>
<dbReference type="PANTHER" id="PTHR33744">
    <property type="entry name" value="CARBOHYDRATE DIACID REGULATOR"/>
    <property type="match status" value="1"/>
</dbReference>